<reference evidence="2 3" key="1">
    <citation type="submission" date="2024-01" db="EMBL/GenBank/DDBJ databases">
        <title>The genomes of 5 underutilized Papilionoideae crops provide insights into root nodulation and disease resistanc.</title>
        <authorList>
            <person name="Jiang F."/>
        </authorList>
    </citation>
    <scope>NUCLEOTIDE SEQUENCE [LARGE SCALE GENOMIC DNA]</scope>
    <source>
        <strain evidence="2">DUOXIRENSHENG_FW03</strain>
        <tissue evidence="2">Leaves</tissue>
    </source>
</reference>
<comment type="caution">
    <text evidence="2">The sequence shown here is derived from an EMBL/GenBank/DDBJ whole genome shotgun (WGS) entry which is preliminary data.</text>
</comment>
<evidence type="ECO:0000313" key="2">
    <source>
        <dbReference type="EMBL" id="KAK7393045.1"/>
    </source>
</evidence>
<gene>
    <name evidence="2" type="ORF">VNO78_21496</name>
</gene>
<evidence type="ECO:0000313" key="3">
    <source>
        <dbReference type="Proteomes" id="UP001386955"/>
    </source>
</evidence>
<dbReference type="Proteomes" id="UP001386955">
    <property type="component" value="Unassembled WGS sequence"/>
</dbReference>
<feature type="region of interest" description="Disordered" evidence="1">
    <location>
        <begin position="42"/>
        <end position="66"/>
    </location>
</feature>
<accession>A0AAN9SC85</accession>
<evidence type="ECO:0000256" key="1">
    <source>
        <dbReference type="SAM" id="MobiDB-lite"/>
    </source>
</evidence>
<keyword evidence="3" id="KW-1185">Reference proteome</keyword>
<organism evidence="2 3">
    <name type="scientific">Psophocarpus tetragonolobus</name>
    <name type="common">Winged bean</name>
    <name type="synonym">Dolichos tetragonolobus</name>
    <dbReference type="NCBI Taxonomy" id="3891"/>
    <lineage>
        <taxon>Eukaryota</taxon>
        <taxon>Viridiplantae</taxon>
        <taxon>Streptophyta</taxon>
        <taxon>Embryophyta</taxon>
        <taxon>Tracheophyta</taxon>
        <taxon>Spermatophyta</taxon>
        <taxon>Magnoliopsida</taxon>
        <taxon>eudicotyledons</taxon>
        <taxon>Gunneridae</taxon>
        <taxon>Pentapetalae</taxon>
        <taxon>rosids</taxon>
        <taxon>fabids</taxon>
        <taxon>Fabales</taxon>
        <taxon>Fabaceae</taxon>
        <taxon>Papilionoideae</taxon>
        <taxon>50 kb inversion clade</taxon>
        <taxon>NPAAA clade</taxon>
        <taxon>indigoferoid/millettioid clade</taxon>
        <taxon>Phaseoleae</taxon>
        <taxon>Psophocarpus</taxon>
    </lineage>
</organism>
<sequence>MPLSHDWGAMELLSSKADNRHGDPNDISGLTYEHYWCTTSAGVNPGKSPHKARPSPSRKCTQQRLPTSDVDTLTQVVFFIHRMNTVTLSLSLS</sequence>
<dbReference type="EMBL" id="JAYMYS010000005">
    <property type="protein sequence ID" value="KAK7393045.1"/>
    <property type="molecule type" value="Genomic_DNA"/>
</dbReference>
<name>A0AAN9SC85_PSOTE</name>
<dbReference type="AlphaFoldDB" id="A0AAN9SC85"/>
<proteinExistence type="predicted"/>
<protein>
    <submittedName>
        <fullName evidence="2">Uncharacterized protein</fullName>
    </submittedName>
</protein>